<feature type="region of interest" description="Disordered" evidence="1">
    <location>
        <begin position="43"/>
        <end position="68"/>
    </location>
</feature>
<dbReference type="Proteomes" id="UP000252355">
    <property type="component" value="Unassembled WGS sequence"/>
</dbReference>
<proteinExistence type="predicted"/>
<evidence type="ECO:0000313" key="4">
    <source>
        <dbReference type="Proteomes" id="UP000252355"/>
    </source>
</evidence>
<evidence type="ECO:0000256" key="2">
    <source>
        <dbReference type="SAM" id="Phobius"/>
    </source>
</evidence>
<keyword evidence="2" id="KW-1133">Transmembrane helix</keyword>
<evidence type="ECO:0000256" key="1">
    <source>
        <dbReference type="SAM" id="MobiDB-lite"/>
    </source>
</evidence>
<dbReference type="AlphaFoldDB" id="A0A367ZNT9"/>
<name>A0A367ZNT9_9BACT</name>
<dbReference type="SMART" id="SM00028">
    <property type="entry name" value="TPR"/>
    <property type="match status" value="2"/>
</dbReference>
<evidence type="ECO:0000313" key="3">
    <source>
        <dbReference type="EMBL" id="RCK79710.1"/>
    </source>
</evidence>
<reference evidence="3 4" key="1">
    <citation type="submission" date="2018-05" db="EMBL/GenBank/DDBJ databases">
        <title>A metagenomic window into the 2 km-deep terrestrial subsurface aquifer revealed taxonomically and functionally diverse microbial community comprising novel uncultured bacterial lineages.</title>
        <authorList>
            <person name="Kadnikov V.V."/>
            <person name="Mardanov A.V."/>
            <person name="Beletsky A.V."/>
            <person name="Banks D."/>
            <person name="Pimenov N.V."/>
            <person name="Frank Y.A."/>
            <person name="Karnachuk O.V."/>
            <person name="Ravin N.V."/>
        </authorList>
    </citation>
    <scope>NUCLEOTIDE SEQUENCE [LARGE SCALE GENOMIC DNA]</scope>
    <source>
        <strain evidence="3">BY5</strain>
    </source>
</reference>
<dbReference type="EMBL" id="QOQW01000011">
    <property type="protein sequence ID" value="RCK79710.1"/>
    <property type="molecule type" value="Genomic_DNA"/>
</dbReference>
<comment type="caution">
    <text evidence="3">The sequence shown here is derived from an EMBL/GenBank/DDBJ whole genome shotgun (WGS) entry which is preliminary data.</text>
</comment>
<keyword evidence="2" id="KW-0812">Transmembrane</keyword>
<organism evidence="3 4">
    <name type="scientific">Candidatus Ozemobacter sibiricus</name>
    <dbReference type="NCBI Taxonomy" id="2268124"/>
    <lineage>
        <taxon>Bacteria</taxon>
        <taxon>Candidatus Ozemobacteria</taxon>
        <taxon>Candidatus Ozemobacterales</taxon>
        <taxon>Candidatus Ozemobacteraceae</taxon>
        <taxon>Candidatus Ozemobacter</taxon>
    </lineage>
</organism>
<dbReference type="SUPFAM" id="SSF48452">
    <property type="entry name" value="TPR-like"/>
    <property type="match status" value="1"/>
</dbReference>
<accession>A0A367ZNT9</accession>
<dbReference type="Gene3D" id="1.25.40.10">
    <property type="entry name" value="Tetratricopeptide repeat domain"/>
    <property type="match status" value="1"/>
</dbReference>
<feature type="transmembrane region" description="Helical" evidence="2">
    <location>
        <begin position="16"/>
        <end position="36"/>
    </location>
</feature>
<gene>
    <name evidence="3" type="ORF">OZSIB_4182</name>
</gene>
<dbReference type="InterPro" id="IPR019734">
    <property type="entry name" value="TPR_rpt"/>
</dbReference>
<keyword evidence="2" id="KW-0472">Membrane</keyword>
<protein>
    <submittedName>
        <fullName evidence="3">Uncharacterized protein</fullName>
    </submittedName>
</protein>
<sequence length="214" mass="22935">MLEHHAGPALRPPGGLSLAGLTLLGATAAFIAGCGCGRMPPERSLGPVTGPGRPAGEAARPTQPAGGASRGLSILESAYITSPNEGFGRGKAGPGAAGRVARQVGADFERKYTQGVELMERGNYGEALKIFQEIAAQYSNTEEASVAEYCIAEIHFRNKANQLALEAYQRIVEKYPDSPAAQNAREGIEYLKTFEEHEREYVSPDVEDRKRRGF</sequence>
<dbReference type="Pfam" id="PF13432">
    <property type="entry name" value="TPR_16"/>
    <property type="match status" value="1"/>
</dbReference>
<dbReference type="InterPro" id="IPR011990">
    <property type="entry name" value="TPR-like_helical_dom_sf"/>
</dbReference>